<dbReference type="InterPro" id="IPR036676">
    <property type="entry name" value="PurM-like_C_sf"/>
</dbReference>
<dbReference type="SUPFAM" id="SSF56042">
    <property type="entry name" value="PurM C-terminal domain-like"/>
    <property type="match status" value="1"/>
</dbReference>
<evidence type="ECO:0008006" key="2">
    <source>
        <dbReference type="Google" id="ProtNLM"/>
    </source>
</evidence>
<name>A0A383DS12_9ZZZZ</name>
<reference evidence="1" key="1">
    <citation type="submission" date="2018-05" db="EMBL/GenBank/DDBJ databases">
        <authorList>
            <person name="Lanie J.A."/>
            <person name="Ng W.-L."/>
            <person name="Kazmierczak K.M."/>
            <person name="Andrzejewski T.M."/>
            <person name="Davidsen T.M."/>
            <person name="Wayne K.J."/>
            <person name="Tettelin H."/>
            <person name="Glass J.I."/>
            <person name="Rusch D."/>
            <person name="Podicherti R."/>
            <person name="Tsui H.-C.T."/>
            <person name="Winkler M.E."/>
        </authorList>
    </citation>
    <scope>NUCLEOTIDE SEQUENCE</scope>
</reference>
<evidence type="ECO:0000313" key="1">
    <source>
        <dbReference type="EMBL" id="SVE46638.1"/>
    </source>
</evidence>
<sequence>TLDFNTIPLIEGVYELAQQKLVPGGTKQNLEYVSSHVNFSKSISEEQKYILSDAQTSGGLLISVAKEKANDLQILLNENSCLKNSIIGNVYNPAEFFIYVD</sequence>
<dbReference type="EMBL" id="UINC01219251">
    <property type="protein sequence ID" value="SVE46638.1"/>
    <property type="molecule type" value="Genomic_DNA"/>
</dbReference>
<proteinExistence type="predicted"/>
<dbReference type="Gene3D" id="3.90.650.10">
    <property type="entry name" value="PurM-like C-terminal domain"/>
    <property type="match status" value="1"/>
</dbReference>
<organism evidence="1">
    <name type="scientific">marine metagenome</name>
    <dbReference type="NCBI Taxonomy" id="408172"/>
    <lineage>
        <taxon>unclassified sequences</taxon>
        <taxon>metagenomes</taxon>
        <taxon>ecological metagenomes</taxon>
    </lineage>
</organism>
<protein>
    <recommendedName>
        <fullName evidence="2">PurM-like C-terminal domain-containing protein</fullName>
    </recommendedName>
</protein>
<gene>
    <name evidence="1" type="ORF">METZ01_LOCUS499492</name>
</gene>
<accession>A0A383DS12</accession>
<feature type="non-terminal residue" evidence="1">
    <location>
        <position position="1"/>
    </location>
</feature>
<dbReference type="AlphaFoldDB" id="A0A383DS12"/>